<sequence length="354" mass="38218">MWSTVKYGGLATAGVLGAMAGTHALRRLGSHVVWPASPDELADEDFALLERDPATTVTTSDGVRLNVRVCGPDRPKVTVIFAHGFCNAMESFHFQRRDLEPLWGARTRMVFYDQRGHGRSGLSPARNCTVGQLGRDLVDVVAQCAPRGPLVLVGHSMGGMAVLSAARQFPELFDARVRGVALLSTTAFGITSSGVTQLLRLPVADSLRFAVATSPELVQLSRETAKRILNPVLHASSFYGDVSPTLSRFTTAMIDSTPMETIAHFLQPLTVHDERAALPALAPLPALVLGGSHDLIIPFRNSRVLAEDLPDADLIRVTDAAHMVHLQYPELVNIALDRLLVRSGTAGRRRVANA</sequence>
<dbReference type="PANTHER" id="PTHR43433">
    <property type="entry name" value="HYDROLASE, ALPHA/BETA FOLD FAMILY PROTEIN"/>
    <property type="match status" value="1"/>
</dbReference>
<dbReference type="InterPro" id="IPR000073">
    <property type="entry name" value="AB_hydrolase_1"/>
</dbReference>
<dbReference type="Proteomes" id="UP000279275">
    <property type="component" value="Unassembled WGS sequence"/>
</dbReference>
<accession>A0A3M2L284</accession>
<dbReference type="AlphaFoldDB" id="A0A3M2L284"/>
<evidence type="ECO:0000313" key="2">
    <source>
        <dbReference type="EMBL" id="RMI31812.1"/>
    </source>
</evidence>
<evidence type="ECO:0000259" key="1">
    <source>
        <dbReference type="Pfam" id="PF00561"/>
    </source>
</evidence>
<dbReference type="EMBL" id="RFFH01000006">
    <property type="protein sequence ID" value="RMI31812.1"/>
    <property type="molecule type" value="Genomic_DNA"/>
</dbReference>
<dbReference type="PANTHER" id="PTHR43433:SF5">
    <property type="entry name" value="AB HYDROLASE-1 DOMAIN-CONTAINING PROTEIN"/>
    <property type="match status" value="1"/>
</dbReference>
<dbReference type="OrthoDB" id="5422338at2"/>
<keyword evidence="3" id="KW-1185">Reference proteome</keyword>
<name>A0A3M2L284_9NOCA</name>
<organism evidence="2 3">
    <name type="scientific">Nocardia stercoris</name>
    <dbReference type="NCBI Taxonomy" id="2483361"/>
    <lineage>
        <taxon>Bacteria</taxon>
        <taxon>Bacillati</taxon>
        <taxon>Actinomycetota</taxon>
        <taxon>Actinomycetes</taxon>
        <taxon>Mycobacteriales</taxon>
        <taxon>Nocardiaceae</taxon>
        <taxon>Nocardia</taxon>
    </lineage>
</organism>
<dbReference type="Gene3D" id="3.40.50.1820">
    <property type="entry name" value="alpha/beta hydrolase"/>
    <property type="match status" value="1"/>
</dbReference>
<dbReference type="Pfam" id="PF00561">
    <property type="entry name" value="Abhydrolase_1"/>
    <property type="match status" value="1"/>
</dbReference>
<dbReference type="InterPro" id="IPR050471">
    <property type="entry name" value="AB_hydrolase"/>
</dbReference>
<evidence type="ECO:0000313" key="3">
    <source>
        <dbReference type="Proteomes" id="UP000279275"/>
    </source>
</evidence>
<comment type="caution">
    <text evidence="2">The sequence shown here is derived from an EMBL/GenBank/DDBJ whole genome shotgun (WGS) entry which is preliminary data.</text>
</comment>
<dbReference type="GO" id="GO:0016787">
    <property type="term" value="F:hydrolase activity"/>
    <property type="evidence" value="ECO:0007669"/>
    <property type="project" value="UniProtKB-KW"/>
</dbReference>
<gene>
    <name evidence="2" type="ORF">EBN03_16655</name>
</gene>
<dbReference type="InterPro" id="IPR029058">
    <property type="entry name" value="AB_hydrolase_fold"/>
</dbReference>
<reference evidence="2 3" key="1">
    <citation type="submission" date="2018-10" db="EMBL/GenBank/DDBJ databases">
        <title>Isolation from cow dung.</title>
        <authorList>
            <person name="Ling L."/>
        </authorList>
    </citation>
    <scope>NUCLEOTIDE SEQUENCE [LARGE SCALE GENOMIC DNA]</scope>
    <source>
        <strain evidence="2 3">NEAU-LL90</strain>
    </source>
</reference>
<keyword evidence="2" id="KW-0378">Hydrolase</keyword>
<protein>
    <submittedName>
        <fullName evidence="2">Alpha/beta hydrolase</fullName>
    </submittedName>
</protein>
<dbReference type="SUPFAM" id="SSF53474">
    <property type="entry name" value="alpha/beta-Hydrolases"/>
    <property type="match status" value="1"/>
</dbReference>
<feature type="domain" description="AB hydrolase-1" evidence="1">
    <location>
        <begin position="78"/>
        <end position="327"/>
    </location>
</feature>
<proteinExistence type="predicted"/>